<dbReference type="PANTHER" id="PTHR34047">
    <property type="entry name" value="NUCLEAR INTRON MATURASE 1, MITOCHONDRIAL-RELATED"/>
    <property type="match status" value="1"/>
</dbReference>
<geneLocation type="mitochondrion" evidence="2"/>
<dbReference type="InterPro" id="IPR024937">
    <property type="entry name" value="Domain_X"/>
</dbReference>
<dbReference type="PROSITE" id="PS50878">
    <property type="entry name" value="RT_POL"/>
    <property type="match status" value="1"/>
</dbReference>
<reference evidence="3" key="2">
    <citation type="journal article" date="2010" name="Mol. Biol. Evol.">
        <title>Low nucleotide diversity for the expanded organelle and nuclear genomes of Volvox carteri supports the mutational-hazard hypothesis.</title>
        <authorList>
            <person name="Smith D.R."/>
            <person name="Lee R.W."/>
        </authorList>
    </citation>
    <scope>NUCLEOTIDE SEQUENCE</scope>
    <source>
        <strain evidence="4">UTEX 1885</strain>
        <strain evidence="3">UTEX 2908</strain>
    </source>
</reference>
<protein>
    <submittedName>
        <fullName evidence="2">Putative reverse-transcriptase protein</fullName>
    </submittedName>
    <submittedName>
        <fullName evidence="3">Putative reverse-transcriptase-like protein</fullName>
    </submittedName>
</protein>
<dbReference type="EMBL" id="GU084821">
    <property type="protein sequence ID" value="ACY06074.1"/>
    <property type="molecule type" value="Genomic_DNA"/>
</dbReference>
<gene>
    <name evidence="2" type="primary">orf750</name>
    <name evidence="3" type="synonym">ORF750</name>
</gene>
<evidence type="ECO:0000313" key="2">
    <source>
        <dbReference type="EMBL" id="ACD85984.1"/>
    </source>
</evidence>
<evidence type="ECO:0000313" key="4">
    <source>
        <dbReference type="EMBL" id="ACY06074.1"/>
    </source>
</evidence>
<dbReference type="InterPro" id="IPR043502">
    <property type="entry name" value="DNA/RNA_pol_sf"/>
</dbReference>
<proteinExistence type="predicted"/>
<dbReference type="SUPFAM" id="SSF56672">
    <property type="entry name" value="DNA/RNA polymerases"/>
    <property type="match status" value="1"/>
</dbReference>
<organism evidence="2">
    <name type="scientific">Volvox carteri f. nagariensis</name>
    <dbReference type="NCBI Taxonomy" id="3068"/>
    <lineage>
        <taxon>Eukaryota</taxon>
        <taxon>Viridiplantae</taxon>
        <taxon>Chlorophyta</taxon>
        <taxon>core chlorophytes</taxon>
        <taxon>Chlorophyceae</taxon>
        <taxon>CS clade</taxon>
        <taxon>Chlamydomonadales</taxon>
        <taxon>Volvocaceae</taxon>
        <taxon>Volvox</taxon>
    </lineage>
</organism>
<dbReference type="EMBL" id="GU048821">
    <property type="protein sequence ID" value="ACX84835.1"/>
    <property type="molecule type" value="Genomic_DNA"/>
</dbReference>
<dbReference type="Pfam" id="PF00078">
    <property type="entry name" value="RVT_1"/>
    <property type="match status" value="1"/>
</dbReference>
<dbReference type="GO" id="GO:0005739">
    <property type="term" value="C:mitochondrion"/>
    <property type="evidence" value="ECO:0007669"/>
    <property type="project" value="UniProtKB-ARBA"/>
</dbReference>
<dbReference type="CDD" id="cd01651">
    <property type="entry name" value="RT_G2_intron"/>
    <property type="match status" value="1"/>
</dbReference>
<dbReference type="InterPro" id="IPR051083">
    <property type="entry name" value="GrpII_Intron_Splice-Mob/Def"/>
</dbReference>
<dbReference type="InterPro" id="IPR000477">
    <property type="entry name" value="RT_dom"/>
</dbReference>
<keyword evidence="2" id="KW-0496">Mitochondrion</keyword>
<dbReference type="PANTHER" id="PTHR34047:SF8">
    <property type="entry name" value="PROTEIN YKFC"/>
    <property type="match status" value="1"/>
</dbReference>
<dbReference type="GO" id="GO:0006397">
    <property type="term" value="P:mRNA processing"/>
    <property type="evidence" value="ECO:0007669"/>
    <property type="project" value="InterPro"/>
</dbReference>
<feature type="domain" description="Reverse transcriptase" evidence="1">
    <location>
        <begin position="276"/>
        <end position="562"/>
    </location>
</feature>
<evidence type="ECO:0000259" key="1">
    <source>
        <dbReference type="PROSITE" id="PS50878"/>
    </source>
</evidence>
<reference evidence="2" key="1">
    <citation type="journal article" date="2009" name="BMC Genomics">
        <title>The mitochondrial and plastid genomes of Volvox carteri: bloated molecules rich in repetitive DNA.</title>
        <authorList>
            <person name="Smith D.R."/>
            <person name="Lee R.W."/>
        </authorList>
    </citation>
    <scope>NUCLEOTIDE SEQUENCE</scope>
    <source>
        <strain evidence="2">UTEX 1885</strain>
    </source>
</reference>
<sequence length="749" mass="83923">MSVYLGCYNSISSIDDYNQLRVLGLDLILSSLALLSILYKCTAKVVSRSKSKSQSLDRGEVLGSVASYVRQGYDKKLATLVNISMVTPCTVCTLQPLTAYIHQDYELGNSCNLLNIDGHCAPSAFQVNHSLRREVQGPKSDICLNKRTLGWPKAGNGQGHGASVVIMTTLIGSRNVLNTLQMKGSSYAEYYNKVFTYGFSSSSNSINPKGGAILAELKKANSIDLARVNNGLIHIISDTNLLIFAYELLKSKSGYMTPGITEESLDAIDLAWYKHISNDIKAGKFKFSQARRVMIPKPGKSELRPLGVVSPRDKVVQKALELVLQCIFDPMFLDCSHGYRPGKSQHTALKMLDQQFKNATWVIKGDISKCFDTIDHEILMHLIGKRISCNKTLALIKSALKAGNVLDGKLYANEAVGTPHSSVSSPLLCNIYMHEFDLFVKDIIVKFNKGTKRRQNPEYTKILNMLYKALEQFNFSKYAKLRKDLRRVRQVNIMDLDYVRIKYVRFADDFVISIIGPYKLACDTKVMVKDFLMNKLKLTLNESKTAITKFSKKPIYFLDTEIMNRYPKVKPVKLVKRLGVSKLANVTPRLSLHAPMDKIIARLVSKGFLNRTNLGKVKATAKRNMVNMDHADIIMFYNSMINGILNYYSFADNRSSLGSIVRLLTHSCALTLALKYKLRTAAKAYHMFGTNLTCKTTGKGIAKPTILIKTRQFKTKVIDIYNKEKGLCGVVHNTAQPPLQYCLCVILVY</sequence>
<evidence type="ECO:0000313" key="3">
    <source>
        <dbReference type="EMBL" id="ACX84835.1"/>
    </source>
</evidence>
<dbReference type="EMBL" id="EU760701">
    <property type="protein sequence ID" value="ACD85984.1"/>
    <property type="molecule type" value="Genomic_DNA"/>
</dbReference>
<dbReference type="Pfam" id="PF01348">
    <property type="entry name" value="Intron_maturas2"/>
    <property type="match status" value="1"/>
</dbReference>
<accession>B3GTB4</accession>
<name>B3GTB4_VOLCA</name>
<dbReference type="AlphaFoldDB" id="B3GTB4"/>